<evidence type="ECO:0000256" key="1">
    <source>
        <dbReference type="SAM" id="MobiDB-lite"/>
    </source>
</evidence>
<reference evidence="3 4" key="1">
    <citation type="submission" date="2013-11" db="EMBL/GenBank/DDBJ databases">
        <title>The Genome Sequence of Phytophthora parasitica P1976.</title>
        <authorList>
            <consortium name="The Broad Institute Genomics Platform"/>
            <person name="Russ C."/>
            <person name="Tyler B."/>
            <person name="Panabieres F."/>
            <person name="Shan W."/>
            <person name="Tripathy S."/>
            <person name="Grunwald N."/>
            <person name="Machado M."/>
            <person name="Johnson C.S."/>
            <person name="Walker B."/>
            <person name="Young S."/>
            <person name="Zeng Q."/>
            <person name="Gargeya S."/>
            <person name="Fitzgerald M."/>
            <person name="Haas B."/>
            <person name="Abouelleil A."/>
            <person name="Allen A.W."/>
            <person name="Alvarado L."/>
            <person name="Arachchi H.M."/>
            <person name="Berlin A.M."/>
            <person name="Chapman S.B."/>
            <person name="Gainer-Dewar J."/>
            <person name="Goldberg J."/>
            <person name="Griggs A."/>
            <person name="Gujja S."/>
            <person name="Hansen M."/>
            <person name="Howarth C."/>
            <person name="Imamovic A."/>
            <person name="Ireland A."/>
            <person name="Larimer J."/>
            <person name="McCowan C."/>
            <person name="Murphy C."/>
            <person name="Pearson M."/>
            <person name="Poon T.W."/>
            <person name="Priest M."/>
            <person name="Roberts A."/>
            <person name="Saif S."/>
            <person name="Shea T."/>
            <person name="Sisk P."/>
            <person name="Sykes S."/>
            <person name="Wortman J."/>
            <person name="Nusbaum C."/>
            <person name="Birren B."/>
        </authorList>
    </citation>
    <scope>NUCLEOTIDE SEQUENCE [LARGE SCALE GENOMIC DNA]</scope>
    <source>
        <strain evidence="3 4">P1976</strain>
    </source>
</reference>
<feature type="compositionally biased region" description="Polar residues" evidence="1">
    <location>
        <begin position="36"/>
        <end position="48"/>
    </location>
</feature>
<evidence type="ECO:0000313" key="4">
    <source>
        <dbReference type="Proteomes" id="UP000028582"/>
    </source>
</evidence>
<feature type="domain" description="ELMO" evidence="2">
    <location>
        <begin position="126"/>
        <end position="354"/>
    </location>
</feature>
<dbReference type="InterPro" id="IPR050868">
    <property type="entry name" value="ELMO_domain-containing"/>
</dbReference>
<dbReference type="PANTHER" id="PTHR12771">
    <property type="entry name" value="ENGULFMENT AND CELL MOTILITY"/>
    <property type="match status" value="1"/>
</dbReference>
<organism evidence="3 4">
    <name type="scientific">Phytophthora nicotianae P1976</name>
    <dbReference type="NCBI Taxonomy" id="1317066"/>
    <lineage>
        <taxon>Eukaryota</taxon>
        <taxon>Sar</taxon>
        <taxon>Stramenopiles</taxon>
        <taxon>Oomycota</taxon>
        <taxon>Peronosporomycetes</taxon>
        <taxon>Peronosporales</taxon>
        <taxon>Peronosporaceae</taxon>
        <taxon>Phytophthora</taxon>
    </lineage>
</organism>
<dbReference type="OrthoDB" id="67155at2759"/>
<feature type="region of interest" description="Disordered" evidence="1">
    <location>
        <begin position="36"/>
        <end position="65"/>
    </location>
</feature>
<dbReference type="Proteomes" id="UP000028582">
    <property type="component" value="Unassembled WGS sequence"/>
</dbReference>
<comment type="caution">
    <text evidence="3">The sequence shown here is derived from an EMBL/GenBank/DDBJ whole genome shotgun (WGS) entry which is preliminary data.</text>
</comment>
<evidence type="ECO:0000313" key="3">
    <source>
        <dbReference type="EMBL" id="ETO80590.1"/>
    </source>
</evidence>
<sequence>MDASRPLLAGDTSDEEELGARSPDCLSRYLSAGNGTSLTNGKTPSNGHSGNGHAPYFASSDGKGDDDLDQDKRILCCRPCSQWPCWKWVFPDRIGDYEDFATSAQMGEIYALRQTAREQFEPTLPEDDDMLQHLWSGLFPTLPYEGRVNVRWRDVGFQVRSPVLSACFKCFELMLTLAALCVLASQNDDPASDLRTSGRLAIRMLLYFSDHLNDEFKRMLRENRFPVCLCALNLLEMLLCHLKLKEPLPLVCPCCGTENAELETSQQPSRSHPELRGFVALMGDASSLASSAFSHQLACAEGGPAEIALAHVFAHSLLVMDAVWKQQLQRDPTTTLMHFREALVETRVRIVAFLSRRRLPLTLAELDVWGYRQRARCRSFRKAA</sequence>
<name>A0A081ANX9_PHYNI</name>
<dbReference type="AlphaFoldDB" id="A0A081ANX9"/>
<gene>
    <name evidence="3" type="ORF">F444_04895</name>
</gene>
<dbReference type="PROSITE" id="PS51335">
    <property type="entry name" value="ELMO"/>
    <property type="match status" value="1"/>
</dbReference>
<accession>A0A081ANX9</accession>
<dbReference type="InterPro" id="IPR006816">
    <property type="entry name" value="ELMO_dom"/>
</dbReference>
<evidence type="ECO:0000259" key="2">
    <source>
        <dbReference type="PROSITE" id="PS51335"/>
    </source>
</evidence>
<dbReference type="PANTHER" id="PTHR12771:SF56">
    <property type="entry name" value="CED-12"/>
    <property type="match status" value="1"/>
</dbReference>
<dbReference type="Pfam" id="PF04727">
    <property type="entry name" value="ELMO_CED12"/>
    <property type="match status" value="2"/>
</dbReference>
<proteinExistence type="predicted"/>
<feature type="region of interest" description="Disordered" evidence="1">
    <location>
        <begin position="1"/>
        <end position="21"/>
    </location>
</feature>
<protein>
    <recommendedName>
        <fullName evidence="2">ELMO domain-containing protein</fullName>
    </recommendedName>
</protein>
<dbReference type="EMBL" id="ANJA01000980">
    <property type="protein sequence ID" value="ETO80590.1"/>
    <property type="molecule type" value="Genomic_DNA"/>
</dbReference>